<gene>
    <name evidence="2" type="ORF">C8Q69DRAFT_19878</name>
</gene>
<keyword evidence="1" id="KW-0812">Transmembrane</keyword>
<dbReference type="AlphaFoldDB" id="A0A443I5C3"/>
<name>A0A443I5C3_BYSSP</name>
<accession>A0A443I5C3</accession>
<evidence type="ECO:0000313" key="3">
    <source>
        <dbReference type="Proteomes" id="UP000283841"/>
    </source>
</evidence>
<dbReference type="EMBL" id="RCNU01000001">
    <property type="protein sequence ID" value="RWQ99290.1"/>
    <property type="molecule type" value="Genomic_DNA"/>
</dbReference>
<keyword evidence="1" id="KW-0472">Membrane</keyword>
<sequence>MQTEIYLNYDPRRLIPARANRMKRVSLGVFLLLSHYVWSRDGLYISCHDIYDGVCFFGSCLSFLDMYSVGLLSLICSSSGKS</sequence>
<dbReference type="Proteomes" id="UP000283841">
    <property type="component" value="Unassembled WGS sequence"/>
</dbReference>
<keyword evidence="1" id="KW-1133">Transmembrane helix</keyword>
<dbReference type="VEuPathDB" id="FungiDB:C8Q69DRAFT_19878"/>
<dbReference type="GeneID" id="39595335"/>
<feature type="transmembrane region" description="Helical" evidence="1">
    <location>
        <begin position="21"/>
        <end position="38"/>
    </location>
</feature>
<evidence type="ECO:0000313" key="2">
    <source>
        <dbReference type="EMBL" id="RWQ99290.1"/>
    </source>
</evidence>
<evidence type="ECO:0000256" key="1">
    <source>
        <dbReference type="SAM" id="Phobius"/>
    </source>
</evidence>
<reference evidence="2 3" key="1">
    <citation type="journal article" date="2018" name="Front. Microbiol.">
        <title>Genomic and genetic insights into a cosmopolitan fungus, Paecilomyces variotii (Eurotiales).</title>
        <authorList>
            <person name="Urquhart A.S."/>
            <person name="Mondo S.J."/>
            <person name="Makela M.R."/>
            <person name="Hane J.K."/>
            <person name="Wiebenga A."/>
            <person name="He G."/>
            <person name="Mihaltcheva S."/>
            <person name="Pangilinan J."/>
            <person name="Lipzen A."/>
            <person name="Barry K."/>
            <person name="de Vries R.P."/>
            <person name="Grigoriev I.V."/>
            <person name="Idnurm A."/>
        </authorList>
    </citation>
    <scope>NUCLEOTIDE SEQUENCE [LARGE SCALE GENOMIC DNA]</scope>
    <source>
        <strain evidence="2 3">CBS 101075</strain>
    </source>
</reference>
<keyword evidence="3" id="KW-1185">Reference proteome</keyword>
<feature type="transmembrane region" description="Helical" evidence="1">
    <location>
        <begin position="50"/>
        <end position="76"/>
    </location>
</feature>
<protein>
    <submittedName>
        <fullName evidence="2">Uncharacterized protein</fullName>
    </submittedName>
</protein>
<comment type="caution">
    <text evidence="2">The sequence shown here is derived from an EMBL/GenBank/DDBJ whole genome shotgun (WGS) entry which is preliminary data.</text>
</comment>
<dbReference type="RefSeq" id="XP_028488935.1">
    <property type="nucleotide sequence ID" value="XM_028626058.1"/>
</dbReference>
<proteinExistence type="predicted"/>
<organism evidence="2 3">
    <name type="scientific">Byssochlamys spectabilis</name>
    <name type="common">Paecilomyces variotii</name>
    <dbReference type="NCBI Taxonomy" id="264951"/>
    <lineage>
        <taxon>Eukaryota</taxon>
        <taxon>Fungi</taxon>
        <taxon>Dikarya</taxon>
        <taxon>Ascomycota</taxon>
        <taxon>Pezizomycotina</taxon>
        <taxon>Eurotiomycetes</taxon>
        <taxon>Eurotiomycetidae</taxon>
        <taxon>Eurotiales</taxon>
        <taxon>Thermoascaceae</taxon>
        <taxon>Paecilomyces</taxon>
    </lineage>
</organism>